<keyword evidence="1" id="KW-1133">Transmembrane helix</keyword>
<protein>
    <submittedName>
        <fullName evidence="2">Os01g0724450 protein</fullName>
    </submittedName>
</protein>
<accession>A0A0P0V7K6</accession>
<evidence type="ECO:0000256" key="1">
    <source>
        <dbReference type="SAM" id="Phobius"/>
    </source>
</evidence>
<evidence type="ECO:0000313" key="3">
    <source>
        <dbReference type="Proteomes" id="UP000059680"/>
    </source>
</evidence>
<reference evidence="3" key="1">
    <citation type="journal article" date="2005" name="Nature">
        <title>The map-based sequence of the rice genome.</title>
        <authorList>
            <consortium name="International rice genome sequencing project (IRGSP)"/>
            <person name="Matsumoto T."/>
            <person name="Wu J."/>
            <person name="Kanamori H."/>
            <person name="Katayose Y."/>
            <person name="Fujisawa M."/>
            <person name="Namiki N."/>
            <person name="Mizuno H."/>
            <person name="Yamamoto K."/>
            <person name="Antonio B.A."/>
            <person name="Baba T."/>
            <person name="Sakata K."/>
            <person name="Nagamura Y."/>
            <person name="Aoki H."/>
            <person name="Arikawa K."/>
            <person name="Arita K."/>
            <person name="Bito T."/>
            <person name="Chiden Y."/>
            <person name="Fujitsuka N."/>
            <person name="Fukunaka R."/>
            <person name="Hamada M."/>
            <person name="Harada C."/>
            <person name="Hayashi A."/>
            <person name="Hijishita S."/>
            <person name="Honda M."/>
            <person name="Hosokawa S."/>
            <person name="Ichikawa Y."/>
            <person name="Idonuma A."/>
            <person name="Iijima M."/>
            <person name="Ikeda M."/>
            <person name="Ikeno M."/>
            <person name="Ito K."/>
            <person name="Ito S."/>
            <person name="Ito T."/>
            <person name="Ito Y."/>
            <person name="Ito Y."/>
            <person name="Iwabuchi A."/>
            <person name="Kamiya K."/>
            <person name="Karasawa W."/>
            <person name="Kurita K."/>
            <person name="Katagiri S."/>
            <person name="Kikuta A."/>
            <person name="Kobayashi H."/>
            <person name="Kobayashi N."/>
            <person name="Machita K."/>
            <person name="Maehara T."/>
            <person name="Masukawa M."/>
            <person name="Mizubayashi T."/>
            <person name="Mukai Y."/>
            <person name="Nagasaki H."/>
            <person name="Nagata Y."/>
            <person name="Naito S."/>
            <person name="Nakashima M."/>
            <person name="Nakama Y."/>
            <person name="Nakamichi Y."/>
            <person name="Nakamura M."/>
            <person name="Meguro A."/>
            <person name="Negishi M."/>
            <person name="Ohta I."/>
            <person name="Ohta T."/>
            <person name="Okamoto M."/>
            <person name="Ono N."/>
            <person name="Saji S."/>
            <person name="Sakaguchi M."/>
            <person name="Sakai K."/>
            <person name="Shibata M."/>
            <person name="Shimokawa T."/>
            <person name="Song J."/>
            <person name="Takazaki Y."/>
            <person name="Terasawa K."/>
            <person name="Tsugane M."/>
            <person name="Tsuji K."/>
            <person name="Ueda S."/>
            <person name="Waki K."/>
            <person name="Yamagata H."/>
            <person name="Yamamoto M."/>
            <person name="Yamamoto S."/>
            <person name="Yamane H."/>
            <person name="Yoshiki S."/>
            <person name="Yoshihara R."/>
            <person name="Yukawa K."/>
            <person name="Zhong H."/>
            <person name="Yano M."/>
            <person name="Yuan Q."/>
            <person name="Ouyang S."/>
            <person name="Liu J."/>
            <person name="Jones K.M."/>
            <person name="Gansberger K."/>
            <person name="Moffat K."/>
            <person name="Hill J."/>
            <person name="Bera J."/>
            <person name="Fadrosh D."/>
            <person name="Jin S."/>
            <person name="Johri S."/>
            <person name="Kim M."/>
            <person name="Overton L."/>
            <person name="Reardon M."/>
            <person name="Tsitrin T."/>
            <person name="Vuong H."/>
            <person name="Weaver B."/>
            <person name="Ciecko A."/>
            <person name="Tallon L."/>
            <person name="Jackson J."/>
            <person name="Pai G."/>
            <person name="Aken S.V."/>
            <person name="Utterback T."/>
            <person name="Reidmuller S."/>
            <person name="Feldblyum T."/>
            <person name="Hsiao J."/>
            <person name="Zismann V."/>
            <person name="Iobst S."/>
            <person name="de Vazeille A.R."/>
            <person name="Buell C.R."/>
            <person name="Ying K."/>
            <person name="Li Y."/>
            <person name="Lu T."/>
            <person name="Huang Y."/>
            <person name="Zhao Q."/>
            <person name="Feng Q."/>
            <person name="Zhang L."/>
            <person name="Zhu J."/>
            <person name="Weng Q."/>
            <person name="Mu J."/>
            <person name="Lu Y."/>
            <person name="Fan D."/>
            <person name="Liu Y."/>
            <person name="Guan J."/>
            <person name="Zhang Y."/>
            <person name="Yu S."/>
            <person name="Liu X."/>
            <person name="Zhang Y."/>
            <person name="Hong G."/>
            <person name="Han B."/>
            <person name="Choisne N."/>
            <person name="Demange N."/>
            <person name="Orjeda G."/>
            <person name="Samain S."/>
            <person name="Cattolico L."/>
            <person name="Pelletier E."/>
            <person name="Couloux A."/>
            <person name="Segurens B."/>
            <person name="Wincker P."/>
            <person name="D'Hont A."/>
            <person name="Scarpelli C."/>
            <person name="Weissenbach J."/>
            <person name="Salanoubat M."/>
            <person name="Quetier F."/>
            <person name="Yu Y."/>
            <person name="Kim H.R."/>
            <person name="Rambo T."/>
            <person name="Currie J."/>
            <person name="Collura K."/>
            <person name="Luo M."/>
            <person name="Yang T."/>
            <person name="Ammiraju J.S.S."/>
            <person name="Engler F."/>
            <person name="Soderlund C."/>
            <person name="Wing R.A."/>
            <person name="Palmer L.E."/>
            <person name="de la Bastide M."/>
            <person name="Spiegel L."/>
            <person name="Nascimento L."/>
            <person name="Zutavern T."/>
            <person name="O'Shaughnessy A."/>
            <person name="Dike S."/>
            <person name="Dedhia N."/>
            <person name="Preston R."/>
            <person name="Balija V."/>
            <person name="McCombie W.R."/>
            <person name="Chow T."/>
            <person name="Chen H."/>
            <person name="Chung M."/>
            <person name="Chen C."/>
            <person name="Shaw J."/>
            <person name="Wu H."/>
            <person name="Hsiao K."/>
            <person name="Chao Y."/>
            <person name="Chu M."/>
            <person name="Cheng C."/>
            <person name="Hour A."/>
            <person name="Lee P."/>
            <person name="Lin S."/>
            <person name="Lin Y."/>
            <person name="Liou J."/>
            <person name="Liu S."/>
            <person name="Hsing Y."/>
            <person name="Raghuvanshi S."/>
            <person name="Mohanty A."/>
            <person name="Bharti A.K."/>
            <person name="Gaur A."/>
            <person name="Gupta V."/>
            <person name="Kumar D."/>
            <person name="Ravi V."/>
            <person name="Vij S."/>
            <person name="Kapur A."/>
            <person name="Khurana P."/>
            <person name="Khurana P."/>
            <person name="Khurana J.P."/>
            <person name="Tyagi A.K."/>
            <person name="Gaikwad K."/>
            <person name="Singh A."/>
            <person name="Dalal V."/>
            <person name="Srivastava S."/>
            <person name="Dixit A."/>
            <person name="Pal A.K."/>
            <person name="Ghazi I.A."/>
            <person name="Yadav M."/>
            <person name="Pandit A."/>
            <person name="Bhargava A."/>
            <person name="Sureshbabu K."/>
            <person name="Batra K."/>
            <person name="Sharma T.R."/>
            <person name="Mohapatra T."/>
            <person name="Singh N.K."/>
            <person name="Messing J."/>
            <person name="Nelson A.B."/>
            <person name="Fuks G."/>
            <person name="Kavchok S."/>
            <person name="Keizer G."/>
            <person name="Linton E."/>
            <person name="Llaca V."/>
            <person name="Song R."/>
            <person name="Tanyolac B."/>
            <person name="Young S."/>
            <person name="Ho-Il K."/>
            <person name="Hahn J.H."/>
            <person name="Sangsakoo G."/>
            <person name="Vanavichit A."/>
            <person name="de Mattos Luiz.A.T."/>
            <person name="Zimmer P.D."/>
            <person name="Malone G."/>
            <person name="Dellagostin O."/>
            <person name="de Oliveira A.C."/>
            <person name="Bevan M."/>
            <person name="Bancroft I."/>
            <person name="Minx P."/>
            <person name="Cordum H."/>
            <person name="Wilson R."/>
            <person name="Cheng Z."/>
            <person name="Jin W."/>
            <person name="Jiang J."/>
            <person name="Leong S.A."/>
            <person name="Iwama H."/>
            <person name="Gojobori T."/>
            <person name="Itoh T."/>
            <person name="Niimura Y."/>
            <person name="Fujii Y."/>
            <person name="Habara T."/>
            <person name="Sakai H."/>
            <person name="Sato Y."/>
            <person name="Wilson G."/>
            <person name="Kumar K."/>
            <person name="McCouch S."/>
            <person name="Juretic N."/>
            <person name="Hoen D."/>
            <person name="Wright S."/>
            <person name="Bruskiewich R."/>
            <person name="Bureau T."/>
            <person name="Miyao A."/>
            <person name="Hirochika H."/>
            <person name="Nishikawa T."/>
            <person name="Kadowaki K."/>
            <person name="Sugiura M."/>
            <person name="Burr B."/>
            <person name="Sasaki T."/>
        </authorList>
    </citation>
    <scope>NUCLEOTIDE SEQUENCE [LARGE SCALE GENOMIC DNA]</scope>
    <source>
        <strain evidence="3">cv. Nipponbare</strain>
    </source>
</reference>
<organism evidence="2 3">
    <name type="scientific">Oryza sativa subsp. japonica</name>
    <name type="common">Rice</name>
    <dbReference type="NCBI Taxonomy" id="39947"/>
    <lineage>
        <taxon>Eukaryota</taxon>
        <taxon>Viridiplantae</taxon>
        <taxon>Streptophyta</taxon>
        <taxon>Embryophyta</taxon>
        <taxon>Tracheophyta</taxon>
        <taxon>Spermatophyta</taxon>
        <taxon>Magnoliopsida</taxon>
        <taxon>Liliopsida</taxon>
        <taxon>Poales</taxon>
        <taxon>Poaceae</taxon>
        <taxon>BOP clade</taxon>
        <taxon>Oryzoideae</taxon>
        <taxon>Oryzeae</taxon>
        <taxon>Oryzinae</taxon>
        <taxon>Oryza</taxon>
        <taxon>Oryza sativa</taxon>
    </lineage>
</organism>
<keyword evidence="1" id="KW-0812">Transmembrane</keyword>
<reference evidence="2 3" key="3">
    <citation type="journal article" date="2013" name="Rice">
        <title>Improvement of the Oryza sativa Nipponbare reference genome using next generation sequence and optical map data.</title>
        <authorList>
            <person name="Kawahara Y."/>
            <person name="de la Bastide M."/>
            <person name="Hamilton J.P."/>
            <person name="Kanamori H."/>
            <person name="McCombie W.R."/>
            <person name="Ouyang S."/>
            <person name="Schwartz D.C."/>
            <person name="Tanaka T."/>
            <person name="Wu J."/>
            <person name="Zhou S."/>
            <person name="Childs K.L."/>
            <person name="Davidson R.M."/>
            <person name="Lin H."/>
            <person name="Quesada-Ocampo L."/>
            <person name="Vaillancourt B."/>
            <person name="Sakai H."/>
            <person name="Lee S.S."/>
            <person name="Kim J."/>
            <person name="Numa H."/>
            <person name="Itoh T."/>
            <person name="Buell C.R."/>
            <person name="Matsumoto T."/>
        </authorList>
    </citation>
    <scope>NUCLEOTIDE SEQUENCE [LARGE SCALE GENOMIC DNA]</scope>
    <source>
        <strain evidence="3">cv. Nipponbare</strain>
    </source>
</reference>
<feature type="transmembrane region" description="Helical" evidence="1">
    <location>
        <begin position="12"/>
        <end position="33"/>
    </location>
</feature>
<dbReference type="AlphaFoldDB" id="A0A0P0V7K6"/>
<proteinExistence type="predicted"/>
<dbReference type="Proteomes" id="UP000059680">
    <property type="component" value="Chromosome 1"/>
</dbReference>
<evidence type="ECO:0000313" key="2">
    <source>
        <dbReference type="EMBL" id="BAS74117.1"/>
    </source>
</evidence>
<dbReference type="PaxDb" id="39947-A0A0P0V7K6"/>
<name>A0A0P0V7K6_ORYSJ</name>
<gene>
    <name evidence="2" type="ordered locus">Os01g0724450</name>
    <name evidence="2" type="ORF">OSNPB_010724450</name>
</gene>
<feature type="non-terminal residue" evidence="2">
    <location>
        <position position="191"/>
    </location>
</feature>
<reference evidence="2 3" key="2">
    <citation type="journal article" date="2013" name="Plant Cell Physiol.">
        <title>Rice Annotation Project Database (RAP-DB): an integrative and interactive database for rice genomics.</title>
        <authorList>
            <person name="Sakai H."/>
            <person name="Lee S.S."/>
            <person name="Tanaka T."/>
            <person name="Numa H."/>
            <person name="Kim J."/>
            <person name="Kawahara Y."/>
            <person name="Wakimoto H."/>
            <person name="Yang C.C."/>
            <person name="Iwamoto M."/>
            <person name="Abe T."/>
            <person name="Yamada Y."/>
            <person name="Muto A."/>
            <person name="Inokuchi H."/>
            <person name="Ikemura T."/>
            <person name="Matsumoto T."/>
            <person name="Sasaki T."/>
            <person name="Itoh T."/>
        </authorList>
    </citation>
    <scope>NUCLEOTIDE SEQUENCE [LARGE SCALE GENOMIC DNA]</scope>
    <source>
        <strain evidence="3">cv. Nipponbare</strain>
    </source>
</reference>
<keyword evidence="3" id="KW-1185">Reference proteome</keyword>
<keyword evidence="1" id="KW-0472">Membrane</keyword>
<sequence length="191" mass="21762">MFRFITRIGLFFFKRMEYLINYVLIFCFIFYAGRQGYQVNRHNGCMGQKIDDEIMYIFTSRVGSSLPARASKSVVLPEEGGPSRSVILCASIRLQFVAQLVEHVAVSRLVVQLVDRNSYACRYTYLDGLTMPETSLRMWRAFLLAKLRPTRPSRDSPTSRDTFASVGSARVPTWHSACTFTFLNLTSTVGI</sequence>
<dbReference type="EMBL" id="AP014957">
    <property type="protein sequence ID" value="BAS74117.1"/>
    <property type="molecule type" value="Genomic_DNA"/>
</dbReference>
<dbReference type="InParanoid" id="A0A0P0V7K6"/>
<dbReference type="Gramene" id="Os01t0724450-01">
    <property type="protein sequence ID" value="Os01t0724450-01"/>
    <property type="gene ID" value="Os01g0724450"/>
</dbReference>